<keyword evidence="1" id="KW-0732">Signal</keyword>
<evidence type="ECO:0000313" key="4">
    <source>
        <dbReference type="Proteomes" id="UP000198287"/>
    </source>
</evidence>
<feature type="signal peptide" evidence="1">
    <location>
        <begin position="1"/>
        <end position="28"/>
    </location>
</feature>
<dbReference type="SMART" id="SM00516">
    <property type="entry name" value="SEC14"/>
    <property type="match status" value="1"/>
</dbReference>
<reference evidence="3 4" key="1">
    <citation type="submission" date="2015-12" db="EMBL/GenBank/DDBJ databases">
        <title>The genome of Folsomia candida.</title>
        <authorList>
            <person name="Faddeeva A."/>
            <person name="Derks M.F."/>
            <person name="Anvar Y."/>
            <person name="Smit S."/>
            <person name="Van Straalen N."/>
            <person name="Roelofs D."/>
        </authorList>
    </citation>
    <scope>NUCLEOTIDE SEQUENCE [LARGE SCALE GENOMIC DNA]</scope>
    <source>
        <strain evidence="3 4">VU population</strain>
        <tissue evidence="3">Whole body</tissue>
    </source>
</reference>
<dbReference type="Proteomes" id="UP000198287">
    <property type="component" value="Unassembled WGS sequence"/>
</dbReference>
<protein>
    <recommendedName>
        <fullName evidence="2">CRAL-TRIO domain-containing protein</fullName>
    </recommendedName>
</protein>
<name>A0A226EZ50_FOLCA</name>
<feature type="chain" id="PRO_5012443465" description="CRAL-TRIO domain-containing protein" evidence="1">
    <location>
        <begin position="29"/>
        <end position="259"/>
    </location>
</feature>
<dbReference type="PANTHER" id="PTHR23324">
    <property type="entry name" value="SEC14 RELATED PROTEIN"/>
    <property type="match status" value="1"/>
</dbReference>
<evidence type="ECO:0000259" key="2">
    <source>
        <dbReference type="PROSITE" id="PS50191"/>
    </source>
</evidence>
<dbReference type="SUPFAM" id="SSF52087">
    <property type="entry name" value="CRAL/TRIO domain"/>
    <property type="match status" value="1"/>
</dbReference>
<evidence type="ECO:0000256" key="1">
    <source>
        <dbReference type="SAM" id="SignalP"/>
    </source>
</evidence>
<accession>A0A226EZ50</accession>
<gene>
    <name evidence="3" type="ORF">Fcan01_01047</name>
</gene>
<organism evidence="3 4">
    <name type="scientific">Folsomia candida</name>
    <name type="common">Springtail</name>
    <dbReference type="NCBI Taxonomy" id="158441"/>
    <lineage>
        <taxon>Eukaryota</taxon>
        <taxon>Metazoa</taxon>
        <taxon>Ecdysozoa</taxon>
        <taxon>Arthropoda</taxon>
        <taxon>Hexapoda</taxon>
        <taxon>Collembola</taxon>
        <taxon>Entomobryomorpha</taxon>
        <taxon>Isotomoidea</taxon>
        <taxon>Isotomidae</taxon>
        <taxon>Proisotominae</taxon>
        <taxon>Folsomia</taxon>
    </lineage>
</organism>
<sequence length="259" mass="30252">MNFVVRYFSFVIILQVTQVINLVASVDSDVTITLEQKQIMDKFRDVVSPRLPHDYMNQDIYLIRWLRVISMSTGEWNVRGILLSGKLERAVRYYDKMFEETSTLIRQAQKDGDNMTQFNLIMDFSNWNLVVHACPLCVSLYIRFYQSLETHYPGSMHTVWCINVPQLFNALWQISKEFLSSDTQALIKIYGRGRDEWKQALLKRIDPDNLTVQYGGLNEEGLTMDEVKFLSGSDHSIKCSRMPSLREKKRKLKEVSNSE</sequence>
<dbReference type="Pfam" id="PF00650">
    <property type="entry name" value="CRAL_TRIO"/>
    <property type="match status" value="1"/>
</dbReference>
<dbReference type="GO" id="GO:0005737">
    <property type="term" value="C:cytoplasm"/>
    <property type="evidence" value="ECO:0007669"/>
    <property type="project" value="TreeGrafter"/>
</dbReference>
<dbReference type="InterPro" id="IPR001251">
    <property type="entry name" value="CRAL-TRIO_dom"/>
</dbReference>
<comment type="caution">
    <text evidence="3">The sequence shown here is derived from an EMBL/GenBank/DDBJ whole genome shotgun (WGS) entry which is preliminary data.</text>
</comment>
<dbReference type="AlphaFoldDB" id="A0A226EZ50"/>
<dbReference type="OMA" id="ETHYPGS"/>
<feature type="domain" description="CRAL-TRIO" evidence="2">
    <location>
        <begin position="35"/>
        <end position="222"/>
    </location>
</feature>
<dbReference type="InterPro" id="IPR036865">
    <property type="entry name" value="CRAL-TRIO_dom_sf"/>
</dbReference>
<evidence type="ECO:0000313" key="3">
    <source>
        <dbReference type="EMBL" id="OXA62865.1"/>
    </source>
</evidence>
<dbReference type="OrthoDB" id="1434354at2759"/>
<dbReference type="InterPro" id="IPR051064">
    <property type="entry name" value="SEC14/CRAL-TRIO_domain"/>
</dbReference>
<dbReference type="PANTHER" id="PTHR23324:SF87">
    <property type="entry name" value="CRAL-TRIO DOMAIN-CONTAINING PROTEIN C34C12.6"/>
    <property type="match status" value="1"/>
</dbReference>
<dbReference type="CDD" id="cd00170">
    <property type="entry name" value="SEC14"/>
    <property type="match status" value="1"/>
</dbReference>
<dbReference type="EMBL" id="LNIX01000001">
    <property type="protein sequence ID" value="OXA62865.1"/>
    <property type="molecule type" value="Genomic_DNA"/>
</dbReference>
<dbReference type="PROSITE" id="PS50191">
    <property type="entry name" value="CRAL_TRIO"/>
    <property type="match status" value="1"/>
</dbReference>
<keyword evidence="4" id="KW-1185">Reference proteome</keyword>
<dbReference type="Gene3D" id="3.40.525.10">
    <property type="entry name" value="CRAL-TRIO lipid binding domain"/>
    <property type="match status" value="1"/>
</dbReference>
<proteinExistence type="predicted"/>